<comment type="similarity">
    <text evidence="1">Belongs to the cycloisomerase 2 family.</text>
</comment>
<dbReference type="AlphaFoldDB" id="A0A4V0NE56"/>
<accession>A0A4V0NE56</accession>
<organism evidence="4 5">
    <name type="scientific">Sorangium cellulosum</name>
    <name type="common">Polyangium cellulosum</name>
    <dbReference type="NCBI Taxonomy" id="56"/>
    <lineage>
        <taxon>Bacteria</taxon>
        <taxon>Pseudomonadati</taxon>
        <taxon>Myxococcota</taxon>
        <taxon>Polyangia</taxon>
        <taxon>Polyangiales</taxon>
        <taxon>Polyangiaceae</taxon>
        <taxon>Sorangium</taxon>
    </lineage>
</organism>
<dbReference type="SUPFAM" id="SSF51004">
    <property type="entry name" value="C-terminal (heme d1) domain of cytochrome cd1-nitrite reductase"/>
    <property type="match status" value="1"/>
</dbReference>
<keyword evidence="2" id="KW-0119">Carbohydrate metabolism</keyword>
<dbReference type="Gene3D" id="2.130.10.10">
    <property type="entry name" value="YVTN repeat-like/Quinoprotein amine dehydrogenase"/>
    <property type="match status" value="1"/>
</dbReference>
<proteinExistence type="inferred from homology"/>
<feature type="region of interest" description="Disordered" evidence="3">
    <location>
        <begin position="41"/>
        <end position="102"/>
    </location>
</feature>
<dbReference type="InterPro" id="IPR050282">
    <property type="entry name" value="Cycloisomerase_2"/>
</dbReference>
<gene>
    <name evidence="4" type="ORF">SOCEGT47_055430</name>
</gene>
<evidence type="ECO:0000313" key="5">
    <source>
        <dbReference type="Proteomes" id="UP000295781"/>
    </source>
</evidence>
<keyword evidence="2" id="KW-0313">Glucose metabolism</keyword>
<protein>
    <recommendedName>
        <fullName evidence="6">6-phosphogluconolactonase</fullName>
    </recommendedName>
</protein>
<name>A0A4V0NE56_SORCE</name>
<dbReference type="PANTHER" id="PTHR30344">
    <property type="entry name" value="6-PHOSPHOGLUCONOLACTONASE-RELATED"/>
    <property type="match status" value="1"/>
</dbReference>
<dbReference type="InterPro" id="IPR015943">
    <property type="entry name" value="WD40/YVTN_repeat-like_dom_sf"/>
</dbReference>
<sequence>MAVVMADRPVQRTLVWLAAGLWLGCGGSGAGAAGHGPLAGASGGGGDSGHPGSGTGGGSSAGGGDTGAGAGGSGMGSTGVGGSGEESTGAGGGGEGTGAGGGASAPAPFVYVGGHRGIFVFRLDESDGSLSAVEGPLDAEMNPTFLAVDPAHRRLFAVNELGEVDGERSGAVSAYRIDPADGTLTFLNRVSSKGAGPAHLSVDRAGRFVLVANYGGGTAAVLPIGQDGALGQAVSEAVFPGRLPRSHQIVTAPSNRFAFVTNLGLDTIAQLTFDPDTGQMAPNDPPALSLPPGTTPRHLDFHPSRTLAYVIHESSDAITTLGYDPQKGTLSALSTVSTLPDGVSGLANTCAEIQVAPTGKFVYGSNRGHDSIAIFAIDAGTGALTAVGHQPTQGKTPRHFQLSPAGKLLLVANQDSDSIVAFHVDETTGALEPTGRVTEVPRPTYVGIVAPSGR</sequence>
<evidence type="ECO:0000256" key="1">
    <source>
        <dbReference type="ARBA" id="ARBA00005564"/>
    </source>
</evidence>
<dbReference type="Pfam" id="PF10282">
    <property type="entry name" value="Lactonase"/>
    <property type="match status" value="1"/>
</dbReference>
<dbReference type="InterPro" id="IPR011048">
    <property type="entry name" value="Haem_d1_sf"/>
</dbReference>
<evidence type="ECO:0008006" key="6">
    <source>
        <dbReference type="Google" id="ProtNLM"/>
    </source>
</evidence>
<dbReference type="PANTHER" id="PTHR30344:SF1">
    <property type="entry name" value="6-PHOSPHOGLUCONOLACTONASE"/>
    <property type="match status" value="1"/>
</dbReference>
<evidence type="ECO:0000256" key="3">
    <source>
        <dbReference type="SAM" id="MobiDB-lite"/>
    </source>
</evidence>
<dbReference type="GO" id="GO:0017057">
    <property type="term" value="F:6-phosphogluconolactonase activity"/>
    <property type="evidence" value="ECO:0007669"/>
    <property type="project" value="TreeGrafter"/>
</dbReference>
<dbReference type="GO" id="GO:0006006">
    <property type="term" value="P:glucose metabolic process"/>
    <property type="evidence" value="ECO:0007669"/>
    <property type="project" value="UniProtKB-KW"/>
</dbReference>
<evidence type="ECO:0000256" key="2">
    <source>
        <dbReference type="ARBA" id="ARBA00022526"/>
    </source>
</evidence>
<dbReference type="InterPro" id="IPR019405">
    <property type="entry name" value="Lactonase_7-beta_prop"/>
</dbReference>
<reference evidence="4 5" key="1">
    <citation type="submission" date="2015-09" db="EMBL/GenBank/DDBJ databases">
        <title>Sorangium comparison.</title>
        <authorList>
            <person name="Zaburannyi N."/>
            <person name="Bunk B."/>
            <person name="Overmann J."/>
            <person name="Mueller R."/>
        </authorList>
    </citation>
    <scope>NUCLEOTIDE SEQUENCE [LARGE SCALE GENOMIC DNA]</scope>
    <source>
        <strain evidence="4 5">So ceGT47</strain>
    </source>
</reference>
<dbReference type="EMBL" id="CP012670">
    <property type="protein sequence ID" value="AUX25002.1"/>
    <property type="molecule type" value="Genomic_DNA"/>
</dbReference>
<dbReference type="Proteomes" id="UP000295781">
    <property type="component" value="Chromosome"/>
</dbReference>
<evidence type="ECO:0000313" key="4">
    <source>
        <dbReference type="EMBL" id="AUX25002.1"/>
    </source>
</evidence>